<sequence length="40" mass="4439">MFVILVWASGLSYLVALPSVVLRLMTQGKIHSLLDEVIII</sequence>
<organism evidence="1">
    <name type="scientific">Arundo donax</name>
    <name type="common">Giant reed</name>
    <name type="synonym">Donax arundinaceus</name>
    <dbReference type="NCBI Taxonomy" id="35708"/>
    <lineage>
        <taxon>Eukaryota</taxon>
        <taxon>Viridiplantae</taxon>
        <taxon>Streptophyta</taxon>
        <taxon>Embryophyta</taxon>
        <taxon>Tracheophyta</taxon>
        <taxon>Spermatophyta</taxon>
        <taxon>Magnoliopsida</taxon>
        <taxon>Liliopsida</taxon>
        <taxon>Poales</taxon>
        <taxon>Poaceae</taxon>
        <taxon>PACMAD clade</taxon>
        <taxon>Arundinoideae</taxon>
        <taxon>Arundineae</taxon>
        <taxon>Arundo</taxon>
    </lineage>
</organism>
<reference evidence="1" key="2">
    <citation type="journal article" date="2015" name="Data Brief">
        <title>Shoot transcriptome of the giant reed, Arundo donax.</title>
        <authorList>
            <person name="Barrero R.A."/>
            <person name="Guerrero F.D."/>
            <person name="Moolhuijzen P."/>
            <person name="Goolsby J.A."/>
            <person name="Tidwell J."/>
            <person name="Bellgard S.E."/>
            <person name="Bellgard M.I."/>
        </authorList>
    </citation>
    <scope>NUCLEOTIDE SEQUENCE</scope>
    <source>
        <tissue evidence="1">Shoot tissue taken approximately 20 cm above the soil surface</tissue>
    </source>
</reference>
<dbReference type="AlphaFoldDB" id="A0A0A9C1D4"/>
<proteinExistence type="predicted"/>
<reference evidence="1" key="1">
    <citation type="submission" date="2014-09" db="EMBL/GenBank/DDBJ databases">
        <authorList>
            <person name="Magalhaes I.L.F."/>
            <person name="Oliveira U."/>
            <person name="Santos F.R."/>
            <person name="Vidigal T.H.D.A."/>
            <person name="Brescovit A.D."/>
            <person name="Santos A.J."/>
        </authorList>
    </citation>
    <scope>NUCLEOTIDE SEQUENCE</scope>
    <source>
        <tissue evidence="1">Shoot tissue taken approximately 20 cm above the soil surface</tissue>
    </source>
</reference>
<protein>
    <submittedName>
        <fullName evidence="1">Uncharacterized protein</fullName>
    </submittedName>
</protein>
<evidence type="ECO:0000313" key="1">
    <source>
        <dbReference type="EMBL" id="JAD69386.1"/>
    </source>
</evidence>
<accession>A0A0A9C1D4</accession>
<name>A0A0A9C1D4_ARUDO</name>
<dbReference type="EMBL" id="GBRH01228509">
    <property type="protein sequence ID" value="JAD69386.1"/>
    <property type="molecule type" value="Transcribed_RNA"/>
</dbReference>